<dbReference type="GO" id="GO:0016491">
    <property type="term" value="F:oxidoreductase activity"/>
    <property type="evidence" value="ECO:0007669"/>
    <property type="project" value="UniProtKB-KW"/>
</dbReference>
<evidence type="ECO:0000313" key="8">
    <source>
        <dbReference type="Proteomes" id="UP000253426"/>
    </source>
</evidence>
<evidence type="ECO:0000256" key="6">
    <source>
        <dbReference type="SAM" id="SignalP"/>
    </source>
</evidence>
<keyword evidence="2" id="KW-0479">Metal-binding</keyword>
<keyword evidence="6" id="KW-0732">Signal</keyword>
<dbReference type="InterPro" id="IPR036188">
    <property type="entry name" value="FAD/NAD-bd_sf"/>
</dbReference>
<accession>A0A366HLC6</accession>
<keyword evidence="1" id="KW-0004">4Fe-4S</keyword>
<keyword evidence="5" id="KW-0411">Iron-sulfur</keyword>
<dbReference type="AlphaFoldDB" id="A0A366HLC6"/>
<evidence type="ECO:0000256" key="5">
    <source>
        <dbReference type="ARBA" id="ARBA00023014"/>
    </source>
</evidence>
<dbReference type="RefSeq" id="WP_211325563.1">
    <property type="nucleotide sequence ID" value="NZ_QNRR01000005.1"/>
</dbReference>
<gene>
    <name evidence="7" type="ORF">DES53_105139</name>
</gene>
<dbReference type="GO" id="GO:0046872">
    <property type="term" value="F:metal ion binding"/>
    <property type="evidence" value="ECO:0007669"/>
    <property type="project" value="UniProtKB-KW"/>
</dbReference>
<evidence type="ECO:0000256" key="3">
    <source>
        <dbReference type="ARBA" id="ARBA00023002"/>
    </source>
</evidence>
<evidence type="ECO:0000313" key="7">
    <source>
        <dbReference type="EMBL" id="RBP43740.1"/>
    </source>
</evidence>
<dbReference type="InterPro" id="IPR039650">
    <property type="entry name" value="HdrA-like"/>
</dbReference>
<feature type="signal peptide" evidence="6">
    <location>
        <begin position="1"/>
        <end position="22"/>
    </location>
</feature>
<dbReference type="Gene3D" id="3.30.9.100">
    <property type="match status" value="1"/>
</dbReference>
<dbReference type="SUPFAM" id="SSF51905">
    <property type="entry name" value="FAD/NAD(P)-binding domain"/>
    <property type="match status" value="1"/>
</dbReference>
<reference evidence="7 8" key="1">
    <citation type="submission" date="2018-06" db="EMBL/GenBank/DDBJ databases">
        <title>Genomic Encyclopedia of Type Strains, Phase IV (KMG-IV): sequencing the most valuable type-strain genomes for metagenomic binning, comparative biology and taxonomic classification.</title>
        <authorList>
            <person name="Goeker M."/>
        </authorList>
    </citation>
    <scope>NUCLEOTIDE SEQUENCE [LARGE SCALE GENOMIC DNA]</scope>
    <source>
        <strain evidence="7 8">DSM 25532</strain>
    </source>
</reference>
<dbReference type="Gene3D" id="3.50.50.60">
    <property type="entry name" value="FAD/NAD(P)-binding domain"/>
    <property type="match status" value="1"/>
</dbReference>
<evidence type="ECO:0000256" key="1">
    <source>
        <dbReference type="ARBA" id="ARBA00022485"/>
    </source>
</evidence>
<protein>
    <submittedName>
        <fullName evidence="7">FAD dependent oxidoreductase</fullName>
    </submittedName>
</protein>
<dbReference type="Proteomes" id="UP000253426">
    <property type="component" value="Unassembled WGS sequence"/>
</dbReference>
<dbReference type="EMBL" id="QNRR01000005">
    <property type="protein sequence ID" value="RBP43740.1"/>
    <property type="molecule type" value="Genomic_DNA"/>
</dbReference>
<dbReference type="PANTHER" id="PTHR43498:SF1">
    <property type="entry name" value="COB--COM HETERODISULFIDE REDUCTASE IRON-SULFUR SUBUNIT A"/>
    <property type="match status" value="1"/>
</dbReference>
<feature type="chain" id="PRO_5016569613" evidence="6">
    <location>
        <begin position="23"/>
        <end position="635"/>
    </location>
</feature>
<evidence type="ECO:0000256" key="4">
    <source>
        <dbReference type="ARBA" id="ARBA00023004"/>
    </source>
</evidence>
<dbReference type="Pfam" id="PF12831">
    <property type="entry name" value="FAD_oxidored"/>
    <property type="match status" value="1"/>
</dbReference>
<evidence type="ECO:0000256" key="2">
    <source>
        <dbReference type="ARBA" id="ARBA00022723"/>
    </source>
</evidence>
<sequence length="635" mass="70200">MNRRFFLALLAALLVGTGTLTAQQPARYDVLVYGGTPAGIAAACAAADEGRTVALVEPFSFVGGLVTNGLSHTDFRSMECHSGFWWDFTQRVYAHYVREYGKDSPQAKLSFQGQFGEPKVNQQLLEAMLAERKGVSVLTKHRLLNVASTRSMPSRIISTVFRKGDGEQVNLAAGMYIDASYEGDLMAKAGVEYTVGREDQAKYGESLAKGVPAGGDKQVQGYNFRWCMTIDPANKLPAPKPEGYNREDFLPVLDLYRSKKLTHVFGVAITTGLEVPDSMGAKTSKAIYKVQPPLLPNDKTDINDMSHGVVRLSMPDINDGYPDASDEERTRIVQQHLSYALGLLYFLQNDPEVPANVREDAHRWGFPKDEFVKNSHLPEQLYVREARRMVGMHVFTQNDTAFGPDDVRIPLKKDSIAIGDYSHNCHGTGREGTRFNGKHTGEFYQRAAPYQVAYGTLVPKSVSNLLVPVAASSSHVGFCALRLEPIWTQMGHAAGFAAHLALKEDAGSVQKVDVKLLQRLLHSHGAATIYVNDVPQNSPDYAAVQWLGMLGGLHGFHKPEGENKPLWQPLFGQYAKPYPLHEVELEKPIDEALLQRWISLLPESVRTKAIALALKADSKTTRGDVIRAWYKLSAE</sequence>
<organism evidence="7 8">
    <name type="scientific">Roseimicrobium gellanilyticum</name>
    <dbReference type="NCBI Taxonomy" id="748857"/>
    <lineage>
        <taxon>Bacteria</taxon>
        <taxon>Pseudomonadati</taxon>
        <taxon>Verrucomicrobiota</taxon>
        <taxon>Verrucomicrobiia</taxon>
        <taxon>Verrucomicrobiales</taxon>
        <taxon>Verrucomicrobiaceae</taxon>
        <taxon>Roseimicrobium</taxon>
    </lineage>
</organism>
<keyword evidence="4" id="KW-0408">Iron</keyword>
<dbReference type="PANTHER" id="PTHR43498">
    <property type="entry name" value="FERREDOXIN:COB-COM HETERODISULFIDE REDUCTASE SUBUNIT A"/>
    <property type="match status" value="1"/>
</dbReference>
<comment type="caution">
    <text evidence="7">The sequence shown here is derived from an EMBL/GenBank/DDBJ whole genome shotgun (WGS) entry which is preliminary data.</text>
</comment>
<proteinExistence type="predicted"/>
<keyword evidence="3" id="KW-0560">Oxidoreductase</keyword>
<keyword evidence="8" id="KW-1185">Reference proteome</keyword>
<name>A0A366HLC6_9BACT</name>
<dbReference type="GO" id="GO:0051539">
    <property type="term" value="F:4 iron, 4 sulfur cluster binding"/>
    <property type="evidence" value="ECO:0007669"/>
    <property type="project" value="UniProtKB-KW"/>
</dbReference>